<sequence length="164" mass="17518">MNDTIADDRDELPPLLRREVFDHPGGVDWLRTQSAAPLRGMHVVATACLLLVALLLVGGLAIHVQERRIGQVEVAPADDCGAGLASCVSFRRPNGSEAPLHVGAEVRLGDIYGTILRAPTSARDGRIAIRGAWTRGPGDTPLSVTTRSSLLSWVFGHPARDASR</sequence>
<evidence type="ECO:0000313" key="2">
    <source>
        <dbReference type="EMBL" id="NII05494.1"/>
    </source>
</evidence>
<gene>
    <name evidence="2" type="ORF">HBF25_03710</name>
</gene>
<proteinExistence type="predicted"/>
<keyword evidence="1" id="KW-0812">Transmembrane</keyword>
<dbReference type="AlphaFoldDB" id="A0A7X5ZH84"/>
<organism evidence="2 3">
    <name type="scientific">Luteibacter anthropi</name>
    <dbReference type="NCBI Taxonomy" id="564369"/>
    <lineage>
        <taxon>Bacteria</taxon>
        <taxon>Pseudomonadati</taxon>
        <taxon>Pseudomonadota</taxon>
        <taxon>Gammaproteobacteria</taxon>
        <taxon>Lysobacterales</taxon>
        <taxon>Rhodanobacteraceae</taxon>
        <taxon>Luteibacter</taxon>
    </lineage>
</organism>
<reference evidence="2 3" key="1">
    <citation type="submission" date="2020-03" db="EMBL/GenBank/DDBJ databases">
        <authorList>
            <person name="Lai Q."/>
        </authorList>
    </citation>
    <scope>NUCLEOTIDE SEQUENCE [LARGE SCALE GENOMIC DNA]</scope>
    <source>
        <strain evidence="2 3">CCUG 25036</strain>
    </source>
</reference>
<keyword evidence="1" id="KW-1133">Transmembrane helix</keyword>
<feature type="transmembrane region" description="Helical" evidence="1">
    <location>
        <begin position="40"/>
        <end position="62"/>
    </location>
</feature>
<evidence type="ECO:0000256" key="1">
    <source>
        <dbReference type="SAM" id="Phobius"/>
    </source>
</evidence>
<evidence type="ECO:0000313" key="3">
    <source>
        <dbReference type="Proteomes" id="UP000490980"/>
    </source>
</evidence>
<dbReference type="Proteomes" id="UP000490980">
    <property type="component" value="Unassembled WGS sequence"/>
</dbReference>
<name>A0A7X5ZH84_9GAMM</name>
<comment type="caution">
    <text evidence="2">The sequence shown here is derived from an EMBL/GenBank/DDBJ whole genome shotgun (WGS) entry which is preliminary data.</text>
</comment>
<keyword evidence="3" id="KW-1185">Reference proteome</keyword>
<keyword evidence="1" id="KW-0472">Membrane</keyword>
<protein>
    <submittedName>
        <fullName evidence="2">Uncharacterized protein</fullName>
    </submittedName>
</protein>
<accession>A0A7X5ZH84</accession>
<dbReference type="RefSeq" id="WP_166946600.1">
    <property type="nucleotide sequence ID" value="NZ_JAARLZ010000002.1"/>
</dbReference>
<dbReference type="EMBL" id="JAARLZ010000002">
    <property type="protein sequence ID" value="NII05494.1"/>
    <property type="molecule type" value="Genomic_DNA"/>
</dbReference>